<comment type="similarity">
    <text evidence="1">Belongs to the formin-like family. Class-II subfamily.</text>
</comment>
<comment type="caution">
    <text evidence="3">The sequence shown here is derived from an EMBL/GenBank/DDBJ whole genome shotgun (WGS) entry which is preliminary data.</text>
</comment>
<accession>A0A2U1NIX5</accession>
<name>A0A2U1NIX5_ARTAN</name>
<evidence type="ECO:0000313" key="3">
    <source>
        <dbReference type="EMBL" id="PWA73416.1"/>
    </source>
</evidence>
<dbReference type="Proteomes" id="UP000245207">
    <property type="component" value="Unassembled WGS sequence"/>
</dbReference>
<dbReference type="InterPro" id="IPR042201">
    <property type="entry name" value="FH2_Formin_sf"/>
</dbReference>
<evidence type="ECO:0000313" key="4">
    <source>
        <dbReference type="Proteomes" id="UP000245207"/>
    </source>
</evidence>
<dbReference type="AlphaFoldDB" id="A0A2U1NIX5"/>
<keyword evidence="4" id="KW-1185">Reference proteome</keyword>
<evidence type="ECO:0000259" key="2">
    <source>
        <dbReference type="PROSITE" id="PS51444"/>
    </source>
</evidence>
<organism evidence="3 4">
    <name type="scientific">Artemisia annua</name>
    <name type="common">Sweet wormwood</name>
    <dbReference type="NCBI Taxonomy" id="35608"/>
    <lineage>
        <taxon>Eukaryota</taxon>
        <taxon>Viridiplantae</taxon>
        <taxon>Streptophyta</taxon>
        <taxon>Embryophyta</taxon>
        <taxon>Tracheophyta</taxon>
        <taxon>Spermatophyta</taxon>
        <taxon>Magnoliopsida</taxon>
        <taxon>eudicotyledons</taxon>
        <taxon>Gunneridae</taxon>
        <taxon>Pentapetalae</taxon>
        <taxon>asterids</taxon>
        <taxon>campanulids</taxon>
        <taxon>Asterales</taxon>
        <taxon>Asteraceae</taxon>
        <taxon>Asteroideae</taxon>
        <taxon>Anthemideae</taxon>
        <taxon>Artemisiinae</taxon>
        <taxon>Artemisia</taxon>
    </lineage>
</organism>
<dbReference type="PANTHER" id="PTHR45733:SF16">
    <property type="entry name" value="FORMIN-LIKE PROTEIN"/>
    <property type="match status" value="1"/>
</dbReference>
<dbReference type="SUPFAM" id="SSF101447">
    <property type="entry name" value="Formin homology 2 domain (FH2 domain)"/>
    <property type="match status" value="1"/>
</dbReference>
<feature type="domain" description="FH2" evidence="2">
    <location>
        <begin position="1"/>
        <end position="253"/>
    </location>
</feature>
<evidence type="ECO:0000256" key="1">
    <source>
        <dbReference type="ARBA" id="ARBA00006468"/>
    </source>
</evidence>
<dbReference type="PANTHER" id="PTHR45733">
    <property type="entry name" value="FORMIN-J"/>
    <property type="match status" value="1"/>
</dbReference>
<reference evidence="3 4" key="1">
    <citation type="journal article" date="2018" name="Mol. Plant">
        <title>The genome of Artemisia annua provides insight into the evolution of Asteraceae family and artemisinin biosynthesis.</title>
        <authorList>
            <person name="Shen Q."/>
            <person name="Zhang L."/>
            <person name="Liao Z."/>
            <person name="Wang S."/>
            <person name="Yan T."/>
            <person name="Shi P."/>
            <person name="Liu M."/>
            <person name="Fu X."/>
            <person name="Pan Q."/>
            <person name="Wang Y."/>
            <person name="Lv Z."/>
            <person name="Lu X."/>
            <person name="Zhang F."/>
            <person name="Jiang W."/>
            <person name="Ma Y."/>
            <person name="Chen M."/>
            <person name="Hao X."/>
            <person name="Li L."/>
            <person name="Tang Y."/>
            <person name="Lv G."/>
            <person name="Zhou Y."/>
            <person name="Sun X."/>
            <person name="Brodelius P.E."/>
            <person name="Rose J.K.C."/>
            <person name="Tang K."/>
        </authorList>
    </citation>
    <scope>NUCLEOTIDE SEQUENCE [LARGE SCALE GENOMIC DNA]</scope>
    <source>
        <strain evidence="4">cv. Huhao1</strain>
        <tissue evidence="3">Leaf</tissue>
    </source>
</reference>
<dbReference type="InterPro" id="IPR015425">
    <property type="entry name" value="FH2_Formin"/>
</dbReference>
<dbReference type="Gene3D" id="1.20.58.2220">
    <property type="entry name" value="Formin, FH2 domain"/>
    <property type="match status" value="1"/>
</dbReference>
<dbReference type="OrthoDB" id="1668162at2759"/>
<proteinExistence type="inferred from homology"/>
<dbReference type="PROSITE" id="PS51444">
    <property type="entry name" value="FH2"/>
    <property type="match status" value="1"/>
</dbReference>
<protein>
    <submittedName>
        <fullName evidence="3">Formin, FH2 domain-containing protein</fullName>
    </submittedName>
</protein>
<dbReference type="EMBL" id="PKPP01002741">
    <property type="protein sequence ID" value="PWA73416.1"/>
    <property type="molecule type" value="Genomic_DNA"/>
</dbReference>
<gene>
    <name evidence="3" type="ORF">CTI12_AA261340</name>
</gene>
<dbReference type="Pfam" id="PF02181">
    <property type="entry name" value="FH2"/>
    <property type="match status" value="1"/>
</dbReference>
<dbReference type="InterPro" id="IPR051144">
    <property type="entry name" value="Formin_homology_domain"/>
</dbReference>
<dbReference type="STRING" id="35608.A0A2U1NIX5"/>
<sequence>MDEKTQKFSILLRSIKSAFLLKREANNERLAPQPPPPPPCPLLGGVSPLPPVIRSVNGEGKNIDALIRYFGEDPRRLPYECGDAIGFRLESLLKLTDIRSNNHRTSLMHYLCKVLADKQPELLDFFKDLRSLVHASKLVVKSLADDMHSITTGLRNVKSERKYAKKDGPMSTRFRKVLRKFTPSAEIEVKSLMSLYYSVGKNIDALIRYFGEDPRRLPYECVVRTLLSFVQMFDKANKENAGQILAEKRKEEK</sequence>